<keyword evidence="1" id="KW-0472">Membrane</keyword>
<sequence>MDWPEAWVTRRRPRRLLFGVAYLGLVAAAAGAAAVWLGRDGDLFGVVLFGGGALLAGHVAAIGLHAYRGARRRDDGGGVSRTAAGLIFRYDGTATYLLTATLVLTDAALVYLSVDAAGRGSYLPAAVWGVLAVPLVVLLLVVLRLMPGELVVGPDGVHHRGLTFTTRIPWIALTGATAGWDKGPVIRIGFIGSPDIRTRRVLGSFMSAPETVSGRWLAADPALALLALTHYIRHPEDRWELTTEASLRRLTAPREASGGGA</sequence>
<keyword evidence="1" id="KW-1133">Transmembrane helix</keyword>
<dbReference type="EMBL" id="JAHKKG010000003">
    <property type="protein sequence ID" value="MBU2663991.1"/>
    <property type="molecule type" value="Genomic_DNA"/>
</dbReference>
<dbReference type="RefSeq" id="WP_215786134.1">
    <property type="nucleotide sequence ID" value="NZ_JAHKKG010000003.1"/>
</dbReference>
<organism evidence="2 3">
    <name type="scientific">Paractinoplanes bogorensis</name>
    <dbReference type="NCBI Taxonomy" id="1610840"/>
    <lineage>
        <taxon>Bacteria</taxon>
        <taxon>Bacillati</taxon>
        <taxon>Actinomycetota</taxon>
        <taxon>Actinomycetes</taxon>
        <taxon>Micromonosporales</taxon>
        <taxon>Micromonosporaceae</taxon>
        <taxon>Paractinoplanes</taxon>
    </lineage>
</organism>
<evidence type="ECO:0000313" key="2">
    <source>
        <dbReference type="EMBL" id="MBU2663991.1"/>
    </source>
</evidence>
<feature type="transmembrane region" description="Helical" evidence="1">
    <location>
        <begin position="16"/>
        <end position="37"/>
    </location>
</feature>
<accession>A0ABS5YKY5</accession>
<feature type="transmembrane region" description="Helical" evidence="1">
    <location>
        <begin position="43"/>
        <end position="64"/>
    </location>
</feature>
<dbReference type="Proteomes" id="UP001519654">
    <property type="component" value="Unassembled WGS sequence"/>
</dbReference>
<feature type="transmembrane region" description="Helical" evidence="1">
    <location>
        <begin position="126"/>
        <end position="146"/>
    </location>
</feature>
<comment type="caution">
    <text evidence="2">The sequence shown here is derived from an EMBL/GenBank/DDBJ whole genome shotgun (WGS) entry which is preliminary data.</text>
</comment>
<protein>
    <recommendedName>
        <fullName evidence="4">PH domain-containing protein</fullName>
    </recommendedName>
</protein>
<name>A0ABS5YKY5_9ACTN</name>
<feature type="transmembrane region" description="Helical" evidence="1">
    <location>
        <begin position="94"/>
        <end position="114"/>
    </location>
</feature>
<gene>
    <name evidence="2" type="ORF">KOI35_10870</name>
</gene>
<evidence type="ECO:0000313" key="3">
    <source>
        <dbReference type="Proteomes" id="UP001519654"/>
    </source>
</evidence>
<reference evidence="2 3" key="1">
    <citation type="submission" date="2021-06" db="EMBL/GenBank/DDBJ databases">
        <title>Actinoplanes lichenicola sp. nov., and Actinoplanes ovalisporus sp. nov., isolated from lichen in Thailand.</title>
        <authorList>
            <person name="Saeng-In P."/>
            <person name="Kanchanasin P."/>
            <person name="Yuki M."/>
            <person name="Kudo T."/>
            <person name="Ohkuma M."/>
            <person name="Phongsopitanun W."/>
            <person name="Tanasupawat S."/>
        </authorList>
    </citation>
    <scope>NUCLEOTIDE SEQUENCE [LARGE SCALE GENOMIC DNA]</scope>
    <source>
        <strain evidence="2 3">NBRC 110975</strain>
    </source>
</reference>
<evidence type="ECO:0008006" key="4">
    <source>
        <dbReference type="Google" id="ProtNLM"/>
    </source>
</evidence>
<proteinExistence type="predicted"/>
<evidence type="ECO:0000256" key="1">
    <source>
        <dbReference type="SAM" id="Phobius"/>
    </source>
</evidence>
<keyword evidence="3" id="KW-1185">Reference proteome</keyword>
<keyword evidence="1" id="KW-0812">Transmembrane</keyword>